<dbReference type="EMBL" id="LLXH01000494">
    <property type="protein sequence ID" value="PKC66002.1"/>
    <property type="molecule type" value="Genomic_DNA"/>
</dbReference>
<reference evidence="1 2" key="2">
    <citation type="submission" date="2017-10" db="EMBL/GenBank/DDBJ databases">
        <title>Genome analyses suggest a sexual origin of heterokaryosis in a supposedly ancient asexual fungus.</title>
        <authorList>
            <person name="Corradi N."/>
            <person name="Sedzielewska K."/>
            <person name="Noel J."/>
            <person name="Charron P."/>
            <person name="Farinelli L."/>
            <person name="Marton T."/>
            <person name="Kruger M."/>
            <person name="Pelin A."/>
            <person name="Brachmann A."/>
            <person name="Corradi N."/>
        </authorList>
    </citation>
    <scope>NUCLEOTIDE SEQUENCE [LARGE SCALE GENOMIC DNA]</scope>
    <source>
        <strain evidence="1 2">A1</strain>
    </source>
</reference>
<dbReference type="VEuPathDB" id="FungiDB:RhiirA1_460304"/>
<name>A0A2N0RRT9_9GLOM</name>
<evidence type="ECO:0000313" key="1">
    <source>
        <dbReference type="EMBL" id="PKC66002.1"/>
    </source>
</evidence>
<dbReference type="VEuPathDB" id="FungiDB:FUN_004614"/>
<comment type="caution">
    <text evidence="1">The sequence shown here is derived from an EMBL/GenBank/DDBJ whole genome shotgun (WGS) entry which is preliminary data.</text>
</comment>
<sequence>MIKRDIIGTYLFGLESRAEKYSYIDLDARMNILPLSSSQNTIQLGIRLRSPTIQFHPGSKASRIAPWELMQKYIIPYITCMTMTCRRSLIKNAAKKYVSTAGIPFVEKVSEMPASGNLEDRVQIIETLLKEYYLDVEFLEILKKEKNNVSQSNESITRKGFNLYIN</sequence>
<dbReference type="VEuPathDB" id="FungiDB:RhiirFUN_006772"/>
<reference evidence="1 2" key="1">
    <citation type="submission" date="2017-10" db="EMBL/GenBank/DDBJ databases">
        <title>Extensive intraspecific genome diversity in a model arbuscular mycorrhizal fungus.</title>
        <authorList>
            <person name="Chen E.C.H."/>
            <person name="Morin E."/>
            <person name="Baudet D."/>
            <person name="Noel J."/>
            <person name="Ndikumana S."/>
            <person name="Charron P."/>
            <person name="St-Onge C."/>
            <person name="Giorgi J."/>
            <person name="Grigoriev I.V."/>
            <person name="Roux C."/>
            <person name="Martin F.M."/>
            <person name="Corradi N."/>
        </authorList>
    </citation>
    <scope>NUCLEOTIDE SEQUENCE [LARGE SCALE GENOMIC DNA]</scope>
    <source>
        <strain evidence="1 2">A1</strain>
    </source>
</reference>
<gene>
    <name evidence="1" type="ORF">RhiirA1_460304</name>
</gene>
<protein>
    <submittedName>
        <fullName evidence="1">Uncharacterized protein</fullName>
    </submittedName>
</protein>
<dbReference type="VEuPathDB" id="FungiDB:FUN_004616"/>
<proteinExistence type="predicted"/>
<accession>A0A2N0RRT9</accession>
<organism evidence="1 2">
    <name type="scientific">Rhizophagus irregularis</name>
    <dbReference type="NCBI Taxonomy" id="588596"/>
    <lineage>
        <taxon>Eukaryota</taxon>
        <taxon>Fungi</taxon>
        <taxon>Fungi incertae sedis</taxon>
        <taxon>Mucoromycota</taxon>
        <taxon>Glomeromycotina</taxon>
        <taxon>Glomeromycetes</taxon>
        <taxon>Glomerales</taxon>
        <taxon>Glomeraceae</taxon>
        <taxon>Rhizophagus</taxon>
    </lineage>
</organism>
<dbReference type="Proteomes" id="UP000232688">
    <property type="component" value="Unassembled WGS sequence"/>
</dbReference>
<evidence type="ECO:0000313" key="2">
    <source>
        <dbReference type="Proteomes" id="UP000232688"/>
    </source>
</evidence>
<dbReference type="AlphaFoldDB" id="A0A2N0RRT9"/>